<feature type="region of interest" description="Disordered" evidence="1">
    <location>
        <begin position="513"/>
        <end position="533"/>
    </location>
</feature>
<dbReference type="AlphaFoldDB" id="A0A2P4X422"/>
<protein>
    <submittedName>
        <fullName evidence="2">Uncharacterized protein</fullName>
    </submittedName>
</protein>
<evidence type="ECO:0000313" key="2">
    <source>
        <dbReference type="EMBL" id="POM60290.1"/>
    </source>
</evidence>
<dbReference type="EMBL" id="NCKW01016901">
    <property type="protein sequence ID" value="POM60290.1"/>
    <property type="molecule type" value="Genomic_DNA"/>
</dbReference>
<accession>A0A2P4X422</accession>
<organism evidence="2 3">
    <name type="scientific">Phytophthora palmivora</name>
    <dbReference type="NCBI Taxonomy" id="4796"/>
    <lineage>
        <taxon>Eukaryota</taxon>
        <taxon>Sar</taxon>
        <taxon>Stramenopiles</taxon>
        <taxon>Oomycota</taxon>
        <taxon>Peronosporomycetes</taxon>
        <taxon>Peronosporales</taxon>
        <taxon>Peronosporaceae</taxon>
        <taxon>Phytophthora</taxon>
    </lineage>
</organism>
<dbReference type="Proteomes" id="UP000237271">
    <property type="component" value="Unassembled WGS sequence"/>
</dbReference>
<reference evidence="2 3" key="1">
    <citation type="journal article" date="2017" name="Genome Biol. Evol.">
        <title>Phytophthora megakarya and P. palmivora, closely related causal agents of cacao black pod rot, underwent increases in genome sizes and gene numbers by different mechanisms.</title>
        <authorList>
            <person name="Ali S.S."/>
            <person name="Shao J."/>
            <person name="Lary D.J."/>
            <person name="Kronmiller B."/>
            <person name="Shen D."/>
            <person name="Strem M.D."/>
            <person name="Amoako-Attah I."/>
            <person name="Akrofi A.Y."/>
            <person name="Begoude B.A."/>
            <person name="Ten Hoopen G.M."/>
            <person name="Coulibaly K."/>
            <person name="Kebe B.I."/>
            <person name="Melnick R.L."/>
            <person name="Guiltinan M.J."/>
            <person name="Tyler B.M."/>
            <person name="Meinhardt L.W."/>
            <person name="Bailey B.A."/>
        </authorList>
    </citation>
    <scope>NUCLEOTIDE SEQUENCE [LARGE SCALE GENOMIC DNA]</scope>
    <source>
        <strain evidence="3">sbr112.9</strain>
    </source>
</reference>
<gene>
    <name evidence="2" type="ORF">PHPALM_30875</name>
</gene>
<evidence type="ECO:0000256" key="1">
    <source>
        <dbReference type="SAM" id="MobiDB-lite"/>
    </source>
</evidence>
<proteinExistence type="predicted"/>
<evidence type="ECO:0000313" key="3">
    <source>
        <dbReference type="Proteomes" id="UP000237271"/>
    </source>
</evidence>
<feature type="region of interest" description="Disordered" evidence="1">
    <location>
        <begin position="402"/>
        <end position="429"/>
    </location>
</feature>
<sequence length="533" mass="58735">MGLDELKPGNTKRAKNTAISVFKAFVRSEHVEFDYVKQCIEEDATASDLSLVRKQNLSGLSVDAADVFFVRFIRMKTSEEQGLSLFPDADFVTCPLHAIAMALITQAAPSAALIDNLPEVPVTAALNLAPSTPLLEVLNHPDEIACLEAADTPVVAARVPVETTPTIYTHVNRLLDCVSSASGVADALTSHSFRRGGAQNMNGCDGLTQRWIFDRGAWNISTANKGFNYIFNTSREDHKVSKALSGYDTQTKVKALSLKLFDTETQEKIAGCQRFLFATCFKMKSLKYNFSQQVIDVLTAYLIMHYPLMKDLQADGLGVRRVEAAAAQTGVSVAELLAWSSHLAACQNTKHKASQEQAIASTNKPSEESKIINHQRSVIDQLMEHIKRQDERMVNLEAKIYGTASDNKSKKRQQEPSQQQDKPKRRLGPNAKQLVALMKLFIADDLKLDPGAGDYRDRVLELGRKAEAAVLAFLSDRAIKSRGSTAVRKHLQDLYASGSLNDLAPKHIRLSQSAAFNDPDRQDPLEPVPVKIT</sequence>
<keyword evidence="3" id="KW-1185">Reference proteome</keyword>
<name>A0A2P4X422_9STRA</name>
<comment type="caution">
    <text evidence="2">The sequence shown here is derived from an EMBL/GenBank/DDBJ whole genome shotgun (WGS) entry which is preliminary data.</text>
</comment>